<keyword evidence="2" id="KW-1185">Reference proteome</keyword>
<dbReference type="AlphaFoldDB" id="A0A8K0VVI6"/>
<proteinExistence type="predicted"/>
<dbReference type="EMBL" id="JAGMVJ010000017">
    <property type="protein sequence ID" value="KAH7078337.1"/>
    <property type="molecule type" value="Genomic_DNA"/>
</dbReference>
<dbReference type="Proteomes" id="UP000813461">
    <property type="component" value="Unassembled WGS sequence"/>
</dbReference>
<gene>
    <name evidence="1" type="ORF">FB567DRAFT_552340</name>
</gene>
<accession>A0A8K0VVI6</accession>
<dbReference type="OrthoDB" id="3756400at2759"/>
<sequence>MSQGEFLDTQHLRQRFEDSSDAVKQKIDCLIGATDPENPAAALLLQLYGQMFEPNSIGAVLALTFCFAHNLEYIDISEMPHVDLKSVWDALSLDWRQISPSPFSRLKVVYTIGCAEFFEPVPVILPSMVSLSISNTDFGGDHGSNLYPFHHPIPITEACTEPALERIHLSCVSMLTPAFVRSMASSPWLRNLKVLSINYPGPCEQSSHLPLLLRALENYTRSLEVFEWYNTRRLVRASTFDTFKNLKCLRILHTDLSLLCPASDINFEVSGHLDEVLPEQLDELTIHEVVCDRLDEAMRQFKKTCEDLGDQSTFDMKTLAFWRSKVPFKRLALVVEVETVGIIPPHEVQTFQLDPSTLYALQGAANRLYGMGMILEVIRPRCNSQAEAILVSRHH</sequence>
<evidence type="ECO:0000313" key="2">
    <source>
        <dbReference type="Proteomes" id="UP000813461"/>
    </source>
</evidence>
<dbReference type="SUPFAM" id="SSF52047">
    <property type="entry name" value="RNI-like"/>
    <property type="match status" value="1"/>
</dbReference>
<dbReference type="InterPro" id="IPR032675">
    <property type="entry name" value="LRR_dom_sf"/>
</dbReference>
<organism evidence="1 2">
    <name type="scientific">Paraphoma chrysanthemicola</name>
    <dbReference type="NCBI Taxonomy" id="798071"/>
    <lineage>
        <taxon>Eukaryota</taxon>
        <taxon>Fungi</taxon>
        <taxon>Dikarya</taxon>
        <taxon>Ascomycota</taxon>
        <taxon>Pezizomycotina</taxon>
        <taxon>Dothideomycetes</taxon>
        <taxon>Pleosporomycetidae</taxon>
        <taxon>Pleosporales</taxon>
        <taxon>Pleosporineae</taxon>
        <taxon>Phaeosphaeriaceae</taxon>
        <taxon>Paraphoma</taxon>
    </lineage>
</organism>
<dbReference type="Gene3D" id="3.80.10.10">
    <property type="entry name" value="Ribonuclease Inhibitor"/>
    <property type="match status" value="1"/>
</dbReference>
<reference evidence="1" key="1">
    <citation type="journal article" date="2021" name="Nat. Commun.">
        <title>Genetic determinants of endophytism in the Arabidopsis root mycobiome.</title>
        <authorList>
            <person name="Mesny F."/>
            <person name="Miyauchi S."/>
            <person name="Thiergart T."/>
            <person name="Pickel B."/>
            <person name="Atanasova L."/>
            <person name="Karlsson M."/>
            <person name="Huettel B."/>
            <person name="Barry K.W."/>
            <person name="Haridas S."/>
            <person name="Chen C."/>
            <person name="Bauer D."/>
            <person name="Andreopoulos W."/>
            <person name="Pangilinan J."/>
            <person name="LaButti K."/>
            <person name="Riley R."/>
            <person name="Lipzen A."/>
            <person name="Clum A."/>
            <person name="Drula E."/>
            <person name="Henrissat B."/>
            <person name="Kohler A."/>
            <person name="Grigoriev I.V."/>
            <person name="Martin F.M."/>
            <person name="Hacquard S."/>
        </authorList>
    </citation>
    <scope>NUCLEOTIDE SEQUENCE</scope>
    <source>
        <strain evidence="1">MPI-SDFR-AT-0120</strain>
    </source>
</reference>
<name>A0A8K0VVI6_9PLEO</name>
<evidence type="ECO:0000313" key="1">
    <source>
        <dbReference type="EMBL" id="KAH7078337.1"/>
    </source>
</evidence>
<protein>
    <submittedName>
        <fullName evidence="1">Uncharacterized protein</fullName>
    </submittedName>
</protein>
<comment type="caution">
    <text evidence="1">The sequence shown here is derived from an EMBL/GenBank/DDBJ whole genome shotgun (WGS) entry which is preliminary data.</text>
</comment>